<evidence type="ECO:0000313" key="5">
    <source>
        <dbReference type="Proteomes" id="UP001501742"/>
    </source>
</evidence>
<feature type="domain" description="D-isomer specific 2-hydroxyacid dehydrogenase NAD-binding" evidence="3">
    <location>
        <begin position="103"/>
        <end position="273"/>
    </location>
</feature>
<dbReference type="PANTHER" id="PTHR10996:SF178">
    <property type="entry name" value="2-HYDROXYACID DEHYDROGENASE YGL185C-RELATED"/>
    <property type="match status" value="1"/>
</dbReference>
<proteinExistence type="predicted"/>
<keyword evidence="5" id="KW-1185">Reference proteome</keyword>
<organism evidence="4 5">
    <name type="scientific">Curtobacterium herbarum</name>
    <dbReference type="NCBI Taxonomy" id="150122"/>
    <lineage>
        <taxon>Bacteria</taxon>
        <taxon>Bacillati</taxon>
        <taxon>Actinomycetota</taxon>
        <taxon>Actinomycetes</taxon>
        <taxon>Micrococcales</taxon>
        <taxon>Microbacteriaceae</taxon>
        <taxon>Curtobacterium</taxon>
    </lineage>
</organism>
<gene>
    <name evidence="4" type="ORF">GCM10009627_02020</name>
</gene>
<dbReference type="PROSITE" id="PS00671">
    <property type="entry name" value="D_2_HYDROXYACID_DH_3"/>
    <property type="match status" value="1"/>
</dbReference>
<evidence type="ECO:0000256" key="2">
    <source>
        <dbReference type="ARBA" id="ARBA00023027"/>
    </source>
</evidence>
<dbReference type="PANTHER" id="PTHR10996">
    <property type="entry name" value="2-HYDROXYACID DEHYDROGENASE-RELATED"/>
    <property type="match status" value="1"/>
</dbReference>
<dbReference type="EMBL" id="BAAAJX010000002">
    <property type="protein sequence ID" value="GAA1491856.1"/>
    <property type="molecule type" value="Genomic_DNA"/>
</dbReference>
<keyword evidence="2" id="KW-0520">NAD</keyword>
<sequence length="311" mass="33681">MPIVTLPLQELVDGFGPVPDGIELDVWDVEGPYARADEVAIAFLPFYFGGRHRWQFVHDLPNLELLQLPSAGYEWATPHVPGHARLANGRGIHDDETAELAVGLALTSLREIAAFQFDRAEQRWDARETRSLADRRVTVVGYGAIGSAIATRFEAFRTDVTVVARTARDQDGRHVHAFGELPELARTTDVLVLIAPLTDETEGLVDAALLAALPDGALVVNVARGKVVDTDALVAELRSGRISAALDVTDPEPLPADHALWTTPNTVLTPHVGGNTDLSIPRSLDLIRRQVAALAEGRAFENVIDLPVNQG</sequence>
<dbReference type="Gene3D" id="3.40.50.720">
    <property type="entry name" value="NAD(P)-binding Rossmann-like Domain"/>
    <property type="match status" value="2"/>
</dbReference>
<dbReference type="InterPro" id="IPR029753">
    <property type="entry name" value="D-isomer_DH_CS"/>
</dbReference>
<dbReference type="InterPro" id="IPR050223">
    <property type="entry name" value="D-isomer_2-hydroxyacid_DH"/>
</dbReference>
<keyword evidence="1" id="KW-0560">Oxidoreductase</keyword>
<evidence type="ECO:0000259" key="3">
    <source>
        <dbReference type="Pfam" id="PF02826"/>
    </source>
</evidence>
<evidence type="ECO:0000313" key="4">
    <source>
        <dbReference type="EMBL" id="GAA1491856.1"/>
    </source>
</evidence>
<reference evidence="4 5" key="1">
    <citation type="journal article" date="2019" name="Int. J. Syst. Evol. Microbiol.">
        <title>The Global Catalogue of Microorganisms (GCM) 10K type strain sequencing project: providing services to taxonomists for standard genome sequencing and annotation.</title>
        <authorList>
            <consortium name="The Broad Institute Genomics Platform"/>
            <consortium name="The Broad Institute Genome Sequencing Center for Infectious Disease"/>
            <person name="Wu L."/>
            <person name="Ma J."/>
        </authorList>
    </citation>
    <scope>NUCLEOTIDE SEQUENCE [LARGE SCALE GENOMIC DNA]</scope>
    <source>
        <strain evidence="4 5">JCM 12140</strain>
    </source>
</reference>
<comment type="caution">
    <text evidence="4">The sequence shown here is derived from an EMBL/GenBank/DDBJ whole genome shotgun (WGS) entry which is preliminary data.</text>
</comment>
<dbReference type="InterPro" id="IPR006140">
    <property type="entry name" value="D-isomer_DH_NAD-bd"/>
</dbReference>
<dbReference type="Pfam" id="PF02826">
    <property type="entry name" value="2-Hacid_dh_C"/>
    <property type="match status" value="1"/>
</dbReference>
<protein>
    <submittedName>
        <fullName evidence="4">2-hydroxyacid dehydrogenase</fullName>
    </submittedName>
</protein>
<accession>A0ABN1Z8G5</accession>
<dbReference type="SUPFAM" id="SSF51735">
    <property type="entry name" value="NAD(P)-binding Rossmann-fold domains"/>
    <property type="match status" value="1"/>
</dbReference>
<evidence type="ECO:0000256" key="1">
    <source>
        <dbReference type="ARBA" id="ARBA00023002"/>
    </source>
</evidence>
<dbReference type="InterPro" id="IPR036291">
    <property type="entry name" value="NAD(P)-bd_dom_sf"/>
</dbReference>
<dbReference type="RefSeq" id="WP_204609448.1">
    <property type="nucleotide sequence ID" value="NZ_BAAAJX010000002.1"/>
</dbReference>
<name>A0ABN1Z8G5_9MICO</name>
<dbReference type="Proteomes" id="UP001501742">
    <property type="component" value="Unassembled WGS sequence"/>
</dbReference>